<evidence type="ECO:0000256" key="5">
    <source>
        <dbReference type="ARBA" id="ARBA00022553"/>
    </source>
</evidence>
<proteinExistence type="predicted"/>
<dbReference type="GO" id="GO:0005886">
    <property type="term" value="C:plasma membrane"/>
    <property type="evidence" value="ECO:0007669"/>
    <property type="project" value="UniProtKB-SubCell"/>
</dbReference>
<dbReference type="PANTHER" id="PTHR45453:SF1">
    <property type="entry name" value="PHOSPHATE REGULON SENSOR PROTEIN PHOR"/>
    <property type="match status" value="1"/>
</dbReference>
<evidence type="ECO:0000256" key="3">
    <source>
        <dbReference type="ARBA" id="ARBA00012438"/>
    </source>
</evidence>
<evidence type="ECO:0000313" key="13">
    <source>
        <dbReference type="EMBL" id="OIQ77984.1"/>
    </source>
</evidence>
<evidence type="ECO:0000256" key="2">
    <source>
        <dbReference type="ARBA" id="ARBA00004236"/>
    </source>
</evidence>
<dbReference type="InterPro" id="IPR050351">
    <property type="entry name" value="BphY/WalK/GraS-like"/>
</dbReference>
<organism evidence="13">
    <name type="scientific">mine drainage metagenome</name>
    <dbReference type="NCBI Taxonomy" id="410659"/>
    <lineage>
        <taxon>unclassified sequences</taxon>
        <taxon>metagenomes</taxon>
        <taxon>ecological metagenomes</taxon>
    </lineage>
</organism>
<keyword evidence="5" id="KW-0597">Phosphoprotein</keyword>
<evidence type="ECO:0000256" key="11">
    <source>
        <dbReference type="ARBA" id="ARBA00023136"/>
    </source>
</evidence>
<comment type="caution">
    <text evidence="13">The sequence shown here is derived from an EMBL/GenBank/DDBJ whole genome shotgun (WGS) entry which is preliminary data.</text>
</comment>
<feature type="domain" description="Histidine kinase" evidence="12">
    <location>
        <begin position="86"/>
        <end position="302"/>
    </location>
</feature>
<evidence type="ECO:0000256" key="10">
    <source>
        <dbReference type="ARBA" id="ARBA00023012"/>
    </source>
</evidence>
<sequence>MGFVRQDRLLGEEMLSLVRQARRGNETLEASIEMPRGPLGPGRRDLAARAVPIRGTDPADGLVLLLVQDDSESRLLDAVRRDFVVNVSHELKTPIGALMLLAEAVMSARDEPESVEKFASSMQREAQRLSNLVQEIIDLSRLQVSDPLARAALVEIDDVVADAMDRSRMSAEASQITLVSGGTEGLTVLGDREQLSKALRNLIDNAISYSAPKTRVAVGVKRDDGIVEISVTDQGIGIPKDAIDRVFERFYRIDPARSRLTGGTGLGLSIVKHVVANHGGEVKVWSVEGSGSTFTLRLPLADQQEVTS</sequence>
<keyword evidence="7" id="KW-0547">Nucleotide-binding</keyword>
<dbReference type="Gene3D" id="3.30.565.10">
    <property type="entry name" value="Histidine kinase-like ATPase, C-terminal domain"/>
    <property type="match status" value="1"/>
</dbReference>
<dbReference type="InterPro" id="IPR036890">
    <property type="entry name" value="HATPase_C_sf"/>
</dbReference>
<evidence type="ECO:0000256" key="6">
    <source>
        <dbReference type="ARBA" id="ARBA00022679"/>
    </source>
</evidence>
<keyword evidence="8 13" id="KW-0418">Kinase</keyword>
<dbReference type="SMART" id="SM00388">
    <property type="entry name" value="HisKA"/>
    <property type="match status" value="1"/>
</dbReference>
<comment type="catalytic activity">
    <reaction evidence="1">
        <text>ATP + protein L-histidine = ADP + protein N-phospho-L-histidine.</text>
        <dbReference type="EC" id="2.7.13.3"/>
    </reaction>
</comment>
<dbReference type="PANTHER" id="PTHR45453">
    <property type="entry name" value="PHOSPHATE REGULON SENSOR PROTEIN PHOR"/>
    <property type="match status" value="1"/>
</dbReference>
<dbReference type="Pfam" id="PF00512">
    <property type="entry name" value="HisKA"/>
    <property type="match status" value="1"/>
</dbReference>
<dbReference type="AlphaFoldDB" id="A0A1J5Q3U1"/>
<evidence type="ECO:0000256" key="8">
    <source>
        <dbReference type="ARBA" id="ARBA00022777"/>
    </source>
</evidence>
<keyword evidence="4" id="KW-1003">Cell membrane</keyword>
<dbReference type="SMART" id="SM00387">
    <property type="entry name" value="HATPase_c"/>
    <property type="match status" value="1"/>
</dbReference>
<keyword evidence="10" id="KW-0902">Two-component regulatory system</keyword>
<dbReference type="CDD" id="cd00075">
    <property type="entry name" value="HATPase"/>
    <property type="match status" value="1"/>
</dbReference>
<dbReference type="GO" id="GO:0000155">
    <property type="term" value="F:phosphorelay sensor kinase activity"/>
    <property type="evidence" value="ECO:0007669"/>
    <property type="project" value="InterPro"/>
</dbReference>
<dbReference type="SUPFAM" id="SSF47384">
    <property type="entry name" value="Homodimeric domain of signal transducing histidine kinase"/>
    <property type="match status" value="1"/>
</dbReference>
<protein>
    <recommendedName>
        <fullName evidence="3">histidine kinase</fullName>
        <ecNumber evidence="3">2.7.13.3</ecNumber>
    </recommendedName>
</protein>
<keyword evidence="6 13" id="KW-0808">Transferase</keyword>
<dbReference type="InterPro" id="IPR003594">
    <property type="entry name" value="HATPase_dom"/>
</dbReference>
<dbReference type="PRINTS" id="PR00344">
    <property type="entry name" value="BCTRLSENSOR"/>
</dbReference>
<dbReference type="SUPFAM" id="SSF55874">
    <property type="entry name" value="ATPase domain of HSP90 chaperone/DNA topoisomerase II/histidine kinase"/>
    <property type="match status" value="1"/>
</dbReference>
<dbReference type="CDD" id="cd00082">
    <property type="entry name" value="HisKA"/>
    <property type="match status" value="1"/>
</dbReference>
<evidence type="ECO:0000256" key="9">
    <source>
        <dbReference type="ARBA" id="ARBA00022840"/>
    </source>
</evidence>
<dbReference type="InterPro" id="IPR004358">
    <property type="entry name" value="Sig_transdc_His_kin-like_C"/>
</dbReference>
<comment type="subcellular location">
    <subcellularLocation>
        <location evidence="2">Cell membrane</location>
    </subcellularLocation>
</comment>
<dbReference type="FunFam" id="3.30.565.10:FF:000006">
    <property type="entry name" value="Sensor histidine kinase WalK"/>
    <property type="match status" value="1"/>
</dbReference>
<dbReference type="EC" id="2.7.13.3" evidence="3"/>
<gene>
    <name evidence="13" type="primary">senX3_3</name>
    <name evidence="13" type="ORF">GALL_403220</name>
</gene>
<accession>A0A1J5Q3U1</accession>
<dbReference type="EMBL" id="MLJW01001495">
    <property type="protein sequence ID" value="OIQ77984.1"/>
    <property type="molecule type" value="Genomic_DNA"/>
</dbReference>
<name>A0A1J5Q3U1_9ZZZZ</name>
<dbReference type="PROSITE" id="PS50109">
    <property type="entry name" value="HIS_KIN"/>
    <property type="match status" value="1"/>
</dbReference>
<keyword evidence="9" id="KW-0067">ATP-binding</keyword>
<dbReference type="FunFam" id="1.10.287.130:FF:000008">
    <property type="entry name" value="Two-component sensor histidine kinase"/>
    <property type="match status" value="1"/>
</dbReference>
<dbReference type="GO" id="GO:0016036">
    <property type="term" value="P:cellular response to phosphate starvation"/>
    <property type="evidence" value="ECO:0007669"/>
    <property type="project" value="TreeGrafter"/>
</dbReference>
<dbReference type="InterPro" id="IPR036097">
    <property type="entry name" value="HisK_dim/P_sf"/>
</dbReference>
<evidence type="ECO:0000259" key="12">
    <source>
        <dbReference type="PROSITE" id="PS50109"/>
    </source>
</evidence>
<evidence type="ECO:0000256" key="7">
    <source>
        <dbReference type="ARBA" id="ARBA00022741"/>
    </source>
</evidence>
<dbReference type="InterPro" id="IPR005467">
    <property type="entry name" value="His_kinase_dom"/>
</dbReference>
<dbReference type="InterPro" id="IPR003661">
    <property type="entry name" value="HisK_dim/P_dom"/>
</dbReference>
<reference evidence="13" key="1">
    <citation type="submission" date="2016-10" db="EMBL/GenBank/DDBJ databases">
        <title>Sequence of Gallionella enrichment culture.</title>
        <authorList>
            <person name="Poehlein A."/>
            <person name="Muehling M."/>
            <person name="Daniel R."/>
        </authorList>
    </citation>
    <scope>NUCLEOTIDE SEQUENCE</scope>
</reference>
<evidence type="ECO:0000256" key="4">
    <source>
        <dbReference type="ARBA" id="ARBA00022475"/>
    </source>
</evidence>
<dbReference type="GO" id="GO:0005524">
    <property type="term" value="F:ATP binding"/>
    <property type="evidence" value="ECO:0007669"/>
    <property type="project" value="UniProtKB-KW"/>
</dbReference>
<dbReference type="Pfam" id="PF02518">
    <property type="entry name" value="HATPase_c"/>
    <property type="match status" value="1"/>
</dbReference>
<keyword evidence="11" id="KW-0472">Membrane</keyword>
<dbReference type="Gene3D" id="1.10.287.130">
    <property type="match status" value="1"/>
</dbReference>
<evidence type="ECO:0000256" key="1">
    <source>
        <dbReference type="ARBA" id="ARBA00000085"/>
    </source>
</evidence>
<dbReference type="GO" id="GO:0004721">
    <property type="term" value="F:phosphoprotein phosphatase activity"/>
    <property type="evidence" value="ECO:0007669"/>
    <property type="project" value="TreeGrafter"/>
</dbReference>